<dbReference type="InterPro" id="IPR011126">
    <property type="entry name" value="Hpr_kin/Pase_Hpr_N"/>
</dbReference>
<dbReference type="NCBIfam" id="TIGR00679">
    <property type="entry name" value="hpr-ser"/>
    <property type="match status" value="1"/>
</dbReference>
<dbReference type="InterPro" id="IPR011104">
    <property type="entry name" value="Hpr_kin/Pase_C"/>
</dbReference>
<evidence type="ECO:0000259" key="10">
    <source>
        <dbReference type="Pfam" id="PF02603"/>
    </source>
</evidence>
<feature type="domain" description="HPr kinase/phosphorylase C-terminal" evidence="11">
    <location>
        <begin position="136"/>
        <end position="303"/>
    </location>
</feature>
<keyword evidence="4 12" id="KW-0808">Transferase</keyword>
<name>A0A449B6M3_9BACT</name>
<dbReference type="RefSeq" id="WP_036434849.1">
    <property type="nucleotide sequence ID" value="NZ_LR215039.1"/>
</dbReference>
<sequence length="308" mass="34104">MSKKMYANDIIGFFDLNVINSNVPLNNREILSPAIKRVGLELAENTGTERLKFNVIAWGTSESKWFDLVGDKRTRKSLEHVFSFQPPLVMLSKGMSDSNIQLIKEVASKYKVPVVHDKFLSSSYLTTSIGTYLNNHFAQVVQVHGCLMMIGGIGVLIVGPSGSGKSEAALDLIQKGHIFISDDAVLIKDLGNRFIGSSPRITQDFLEVRGIGPIDIKYTYGARSVASSSPIHLVVELVKKEEQNRLDRLGIDFLKYPIMGRSIKMIQVPTKEGGSVSSLIEAAVNAYLARHDGLNVIDKIEKRRLEDE</sequence>
<evidence type="ECO:0000313" key="13">
    <source>
        <dbReference type="Proteomes" id="UP000289497"/>
    </source>
</evidence>
<keyword evidence="3" id="KW-0723">Serine/threonine-protein kinase</keyword>
<gene>
    <name evidence="12" type="primary">hprK</name>
    <name evidence="12" type="ORF">NCTC10179_00434</name>
</gene>
<dbReference type="Gene3D" id="3.40.50.300">
    <property type="entry name" value="P-loop containing nucleotide triphosphate hydrolases"/>
    <property type="match status" value="1"/>
</dbReference>
<evidence type="ECO:0000256" key="6">
    <source>
        <dbReference type="ARBA" id="ARBA00022777"/>
    </source>
</evidence>
<dbReference type="KEGG" id="mcou:NCTC10179_00434"/>
<keyword evidence="5" id="KW-0547">Nucleotide-binding</keyword>
<dbReference type="SUPFAM" id="SSF75138">
    <property type="entry name" value="HprK N-terminal domain-like"/>
    <property type="match status" value="1"/>
</dbReference>
<feature type="domain" description="HPr(Ser) kinase/phosphorylase N-terminal" evidence="10">
    <location>
        <begin position="8"/>
        <end position="133"/>
    </location>
</feature>
<dbReference type="GO" id="GO:0006109">
    <property type="term" value="P:regulation of carbohydrate metabolic process"/>
    <property type="evidence" value="ECO:0007669"/>
    <property type="project" value="InterPro"/>
</dbReference>
<evidence type="ECO:0000256" key="8">
    <source>
        <dbReference type="ARBA" id="ARBA00023268"/>
    </source>
</evidence>
<keyword evidence="7" id="KW-0067">ATP-binding</keyword>
<proteinExistence type="inferred from homology"/>
<dbReference type="Proteomes" id="UP000289497">
    <property type="component" value="Chromosome"/>
</dbReference>
<evidence type="ECO:0000256" key="9">
    <source>
        <dbReference type="ARBA" id="ARBA00047657"/>
    </source>
</evidence>
<dbReference type="PANTHER" id="PTHR30305">
    <property type="entry name" value="PROTEIN YJDM-RELATED"/>
    <property type="match status" value="1"/>
</dbReference>
<keyword evidence="6 12" id="KW-0418">Kinase</keyword>
<dbReference type="AlphaFoldDB" id="A0A449B6M3"/>
<dbReference type="Pfam" id="PF07475">
    <property type="entry name" value="Hpr_kinase_C"/>
    <property type="match status" value="1"/>
</dbReference>
<dbReference type="Gene3D" id="3.40.1390.20">
    <property type="entry name" value="HprK N-terminal domain-like"/>
    <property type="match status" value="1"/>
</dbReference>
<dbReference type="GO" id="GO:0004674">
    <property type="term" value="F:protein serine/threonine kinase activity"/>
    <property type="evidence" value="ECO:0007669"/>
    <property type="project" value="UniProtKB-KW"/>
</dbReference>
<comment type="catalytic activity">
    <reaction evidence="9">
        <text>[HPr protein]-O-phospho-L-serine + phosphate + H(+) = [HPr protein]-L-serine + diphosphate</text>
        <dbReference type="Rhea" id="RHEA:46604"/>
        <dbReference type="Rhea" id="RHEA-COMP:11602"/>
        <dbReference type="Rhea" id="RHEA-COMP:11603"/>
        <dbReference type="ChEBI" id="CHEBI:15378"/>
        <dbReference type="ChEBI" id="CHEBI:29999"/>
        <dbReference type="ChEBI" id="CHEBI:33019"/>
        <dbReference type="ChEBI" id="CHEBI:43474"/>
        <dbReference type="ChEBI" id="CHEBI:83421"/>
    </reaction>
</comment>
<accession>A0A449B6M3</accession>
<dbReference type="PANTHER" id="PTHR30305:SF1">
    <property type="entry name" value="HPR KINASE_PHOSPHORYLASE"/>
    <property type="match status" value="1"/>
</dbReference>
<dbReference type="OrthoDB" id="9778803at2"/>
<evidence type="ECO:0000313" key="12">
    <source>
        <dbReference type="EMBL" id="VEU76261.1"/>
    </source>
</evidence>
<dbReference type="CDD" id="cd01918">
    <property type="entry name" value="HprK_C"/>
    <property type="match status" value="1"/>
</dbReference>
<keyword evidence="8" id="KW-0511">Multifunctional enzyme</keyword>
<evidence type="ECO:0000256" key="4">
    <source>
        <dbReference type="ARBA" id="ARBA00022679"/>
    </source>
</evidence>
<protein>
    <submittedName>
        <fullName evidence="12">HPr kinase/phosphorylase</fullName>
        <ecNumber evidence="12">2.7.11.-</ecNumber>
    </submittedName>
</protein>
<evidence type="ECO:0000256" key="2">
    <source>
        <dbReference type="ARBA" id="ARBA00006883"/>
    </source>
</evidence>
<evidence type="ECO:0000256" key="1">
    <source>
        <dbReference type="ARBA" id="ARBA00001120"/>
    </source>
</evidence>
<dbReference type="InterPro" id="IPR028979">
    <property type="entry name" value="Ser_kin/Pase_Hpr-like_N_sf"/>
</dbReference>
<dbReference type="InterPro" id="IPR027417">
    <property type="entry name" value="P-loop_NTPase"/>
</dbReference>
<comment type="catalytic activity">
    <reaction evidence="1">
        <text>[HPr protein]-L-serine + ATP = [HPr protein]-O-phospho-L-serine + ADP + H(+)</text>
        <dbReference type="Rhea" id="RHEA:46600"/>
        <dbReference type="Rhea" id="RHEA-COMP:11602"/>
        <dbReference type="Rhea" id="RHEA-COMP:11603"/>
        <dbReference type="ChEBI" id="CHEBI:15378"/>
        <dbReference type="ChEBI" id="CHEBI:29999"/>
        <dbReference type="ChEBI" id="CHEBI:30616"/>
        <dbReference type="ChEBI" id="CHEBI:83421"/>
        <dbReference type="ChEBI" id="CHEBI:456216"/>
    </reaction>
</comment>
<evidence type="ECO:0000256" key="3">
    <source>
        <dbReference type="ARBA" id="ARBA00022527"/>
    </source>
</evidence>
<dbReference type="GO" id="GO:0000155">
    <property type="term" value="F:phosphorelay sensor kinase activity"/>
    <property type="evidence" value="ECO:0007669"/>
    <property type="project" value="InterPro"/>
</dbReference>
<evidence type="ECO:0000259" key="11">
    <source>
        <dbReference type="Pfam" id="PF07475"/>
    </source>
</evidence>
<comment type="similarity">
    <text evidence="2">Belongs to the HPrK/P family.</text>
</comment>
<dbReference type="EMBL" id="LR215039">
    <property type="protein sequence ID" value="VEU76261.1"/>
    <property type="molecule type" value="Genomic_DNA"/>
</dbReference>
<dbReference type="EC" id="2.7.11.-" evidence="12"/>
<dbReference type="GO" id="GO:0005524">
    <property type="term" value="F:ATP binding"/>
    <property type="evidence" value="ECO:0007669"/>
    <property type="project" value="UniProtKB-KW"/>
</dbReference>
<keyword evidence="13" id="KW-1185">Reference proteome</keyword>
<dbReference type="SUPFAM" id="SSF53795">
    <property type="entry name" value="PEP carboxykinase-like"/>
    <property type="match status" value="1"/>
</dbReference>
<dbReference type="InterPro" id="IPR003755">
    <property type="entry name" value="HPr(Ser)_kin/Pase"/>
</dbReference>
<reference evidence="12 13" key="1">
    <citation type="submission" date="2019-01" db="EMBL/GenBank/DDBJ databases">
        <authorList>
            <consortium name="Pathogen Informatics"/>
        </authorList>
    </citation>
    <scope>NUCLEOTIDE SEQUENCE [LARGE SCALE GENOMIC DNA]</scope>
    <source>
        <strain evidence="12 13">NCTC10179</strain>
    </source>
</reference>
<dbReference type="Pfam" id="PF02603">
    <property type="entry name" value="Hpr_kinase_N"/>
    <property type="match status" value="1"/>
</dbReference>
<evidence type="ECO:0000256" key="7">
    <source>
        <dbReference type="ARBA" id="ARBA00022840"/>
    </source>
</evidence>
<organism evidence="12 13">
    <name type="scientific">Mycoplasmopsis columboralis</name>
    <dbReference type="NCBI Taxonomy" id="171282"/>
    <lineage>
        <taxon>Bacteria</taxon>
        <taxon>Bacillati</taxon>
        <taxon>Mycoplasmatota</taxon>
        <taxon>Mycoplasmoidales</taxon>
        <taxon>Metamycoplasmataceae</taxon>
        <taxon>Mycoplasmopsis</taxon>
    </lineage>
</organism>
<evidence type="ECO:0000256" key="5">
    <source>
        <dbReference type="ARBA" id="ARBA00022741"/>
    </source>
</evidence>